<gene>
    <name evidence="1" type="ORF">RDI58_024148</name>
</gene>
<accession>A0AAN8Y3B3</accession>
<evidence type="ECO:0000313" key="2">
    <source>
        <dbReference type="Proteomes" id="UP001371456"/>
    </source>
</evidence>
<sequence length="41" mass="4679">MVVCASTEFLRTVTHGAKRFSLCLRTQKQTWSGLLLIILQQ</sequence>
<name>A0AAN8Y3B3_SOLBU</name>
<organism evidence="1 2">
    <name type="scientific">Solanum bulbocastanum</name>
    <name type="common">Wild potato</name>
    <dbReference type="NCBI Taxonomy" id="147425"/>
    <lineage>
        <taxon>Eukaryota</taxon>
        <taxon>Viridiplantae</taxon>
        <taxon>Streptophyta</taxon>
        <taxon>Embryophyta</taxon>
        <taxon>Tracheophyta</taxon>
        <taxon>Spermatophyta</taxon>
        <taxon>Magnoliopsida</taxon>
        <taxon>eudicotyledons</taxon>
        <taxon>Gunneridae</taxon>
        <taxon>Pentapetalae</taxon>
        <taxon>asterids</taxon>
        <taxon>lamiids</taxon>
        <taxon>Solanales</taxon>
        <taxon>Solanaceae</taxon>
        <taxon>Solanoideae</taxon>
        <taxon>Solaneae</taxon>
        <taxon>Solanum</taxon>
    </lineage>
</organism>
<keyword evidence="2" id="KW-1185">Reference proteome</keyword>
<reference evidence="1 2" key="1">
    <citation type="submission" date="2024-02" db="EMBL/GenBank/DDBJ databases">
        <title>de novo genome assembly of Solanum bulbocastanum strain 11H21.</title>
        <authorList>
            <person name="Hosaka A.J."/>
        </authorList>
    </citation>
    <scope>NUCLEOTIDE SEQUENCE [LARGE SCALE GENOMIC DNA]</scope>
    <source>
        <tissue evidence="1">Young leaves</tissue>
    </source>
</reference>
<dbReference type="EMBL" id="JBANQN010000010">
    <property type="protein sequence ID" value="KAK6777431.1"/>
    <property type="molecule type" value="Genomic_DNA"/>
</dbReference>
<comment type="caution">
    <text evidence="1">The sequence shown here is derived from an EMBL/GenBank/DDBJ whole genome shotgun (WGS) entry which is preliminary data.</text>
</comment>
<evidence type="ECO:0000313" key="1">
    <source>
        <dbReference type="EMBL" id="KAK6777431.1"/>
    </source>
</evidence>
<proteinExistence type="predicted"/>
<dbReference type="AlphaFoldDB" id="A0AAN8Y3B3"/>
<protein>
    <submittedName>
        <fullName evidence="1">Uncharacterized protein</fullName>
    </submittedName>
</protein>
<dbReference type="Proteomes" id="UP001371456">
    <property type="component" value="Unassembled WGS sequence"/>
</dbReference>